<accession>A0ABV8XJD0</accession>
<dbReference type="InterPro" id="IPR001789">
    <property type="entry name" value="Sig_transdc_resp-reg_receiver"/>
</dbReference>
<comment type="caution">
    <text evidence="3">The sequence shown here is derived from an EMBL/GenBank/DDBJ whole genome shotgun (WGS) entry which is preliminary data.</text>
</comment>
<feature type="modified residue" description="4-aspartylphosphate" evidence="1">
    <location>
        <position position="63"/>
    </location>
</feature>
<name>A0ABV8XJD0_9DEIO</name>
<protein>
    <submittedName>
        <fullName evidence="3">Response regulator</fullName>
    </submittedName>
</protein>
<evidence type="ECO:0000256" key="1">
    <source>
        <dbReference type="PROSITE-ProRule" id="PRU00169"/>
    </source>
</evidence>
<evidence type="ECO:0000313" key="4">
    <source>
        <dbReference type="Proteomes" id="UP001595998"/>
    </source>
</evidence>
<evidence type="ECO:0000313" key="3">
    <source>
        <dbReference type="EMBL" id="MFC4425009.1"/>
    </source>
</evidence>
<dbReference type="Proteomes" id="UP001595998">
    <property type="component" value="Unassembled WGS sequence"/>
</dbReference>
<organism evidence="3 4">
    <name type="scientific">Deinococcus navajonensis</name>
    <dbReference type="NCBI Taxonomy" id="309884"/>
    <lineage>
        <taxon>Bacteria</taxon>
        <taxon>Thermotogati</taxon>
        <taxon>Deinococcota</taxon>
        <taxon>Deinococci</taxon>
        <taxon>Deinococcales</taxon>
        <taxon>Deinococcaceae</taxon>
        <taxon>Deinococcus</taxon>
    </lineage>
</organism>
<dbReference type="InterPro" id="IPR052893">
    <property type="entry name" value="TCS_response_regulator"/>
</dbReference>
<dbReference type="SUPFAM" id="SSF52172">
    <property type="entry name" value="CheY-like"/>
    <property type="match status" value="1"/>
</dbReference>
<feature type="domain" description="Response regulatory" evidence="2">
    <location>
        <begin position="5"/>
        <end position="130"/>
    </location>
</feature>
<dbReference type="SMART" id="SM00448">
    <property type="entry name" value="REC"/>
    <property type="match status" value="1"/>
</dbReference>
<dbReference type="EMBL" id="JBHSEH010000004">
    <property type="protein sequence ID" value="MFC4425009.1"/>
    <property type="molecule type" value="Genomic_DNA"/>
</dbReference>
<sequence>MHLTDLLLVEDHDADVMLVQEAVASAGVDVAVHVVRDGVEALSFLRQEGMYARCPDVQLVLLDANTPRMNACEVLSELRADDTTRDLPVVVFSSSARLADIHGCLEEGASGYIVKPNDFPGFMAIIHELLMDWQRAVTRSGRHAGRL</sequence>
<gene>
    <name evidence="3" type="ORF">ACFOZ9_02220</name>
</gene>
<dbReference type="RefSeq" id="WP_380035910.1">
    <property type="nucleotide sequence ID" value="NZ_JBHSEH010000004.1"/>
</dbReference>
<dbReference type="CDD" id="cd17557">
    <property type="entry name" value="REC_Rcp-like"/>
    <property type="match status" value="1"/>
</dbReference>
<dbReference type="Gene3D" id="3.40.50.2300">
    <property type="match status" value="1"/>
</dbReference>
<dbReference type="PROSITE" id="PS50110">
    <property type="entry name" value="RESPONSE_REGULATORY"/>
    <property type="match status" value="1"/>
</dbReference>
<proteinExistence type="predicted"/>
<dbReference type="InterPro" id="IPR011006">
    <property type="entry name" value="CheY-like_superfamily"/>
</dbReference>
<reference evidence="4" key="1">
    <citation type="journal article" date="2019" name="Int. J. Syst. Evol. Microbiol.">
        <title>The Global Catalogue of Microorganisms (GCM) 10K type strain sequencing project: providing services to taxonomists for standard genome sequencing and annotation.</title>
        <authorList>
            <consortium name="The Broad Institute Genomics Platform"/>
            <consortium name="The Broad Institute Genome Sequencing Center for Infectious Disease"/>
            <person name="Wu L."/>
            <person name="Ma J."/>
        </authorList>
    </citation>
    <scope>NUCLEOTIDE SEQUENCE [LARGE SCALE GENOMIC DNA]</scope>
    <source>
        <strain evidence="4">CCUG 56029</strain>
    </source>
</reference>
<evidence type="ECO:0000259" key="2">
    <source>
        <dbReference type="PROSITE" id="PS50110"/>
    </source>
</evidence>
<keyword evidence="1" id="KW-0597">Phosphoprotein</keyword>
<dbReference type="Pfam" id="PF00072">
    <property type="entry name" value="Response_reg"/>
    <property type="match status" value="1"/>
</dbReference>
<dbReference type="PANTHER" id="PTHR44520">
    <property type="entry name" value="RESPONSE REGULATOR RCP1-RELATED"/>
    <property type="match status" value="1"/>
</dbReference>
<keyword evidence="4" id="KW-1185">Reference proteome</keyword>